<proteinExistence type="inferred from homology"/>
<accession>A0A9W8KVV2</accession>
<gene>
    <name evidence="7" type="ORF">GGI25_005857</name>
</gene>
<protein>
    <recommendedName>
        <fullName evidence="6">Succinate dehydrogenase assembly factor 3</fullName>
        <shortName evidence="6">SDH assembly factor 3</shortName>
        <shortName evidence="6">SDHAF3</shortName>
    </recommendedName>
</protein>
<dbReference type="EMBL" id="JANBTW010000125">
    <property type="protein sequence ID" value="KAJ2670392.1"/>
    <property type="molecule type" value="Genomic_DNA"/>
</dbReference>
<evidence type="ECO:0000256" key="5">
    <source>
        <dbReference type="ARBA" id="ARBA00023186"/>
    </source>
</evidence>
<evidence type="ECO:0000313" key="7">
    <source>
        <dbReference type="EMBL" id="KAJ2670392.1"/>
    </source>
</evidence>
<keyword evidence="4 6" id="KW-0496">Mitochondrion</keyword>
<dbReference type="OrthoDB" id="278329at2759"/>
<organism evidence="7 8">
    <name type="scientific">Coemansia spiralis</name>
    <dbReference type="NCBI Taxonomy" id="417178"/>
    <lineage>
        <taxon>Eukaryota</taxon>
        <taxon>Fungi</taxon>
        <taxon>Fungi incertae sedis</taxon>
        <taxon>Zoopagomycota</taxon>
        <taxon>Kickxellomycotina</taxon>
        <taxon>Kickxellomycetes</taxon>
        <taxon>Kickxellales</taxon>
        <taxon>Kickxellaceae</taxon>
        <taxon>Coemansia</taxon>
    </lineage>
</organism>
<dbReference type="GO" id="GO:0034553">
    <property type="term" value="P:mitochondrial respiratory chain complex II assembly"/>
    <property type="evidence" value="ECO:0007669"/>
    <property type="project" value="UniProtKB-UniRule"/>
</dbReference>
<dbReference type="GO" id="GO:0006105">
    <property type="term" value="P:succinate metabolic process"/>
    <property type="evidence" value="ECO:0007669"/>
    <property type="project" value="TreeGrafter"/>
</dbReference>
<dbReference type="PANTHER" id="PTHR13137:SF6">
    <property type="entry name" value="SUCCINATE DEHYDROGENASE ASSEMBLY FACTOR 3, MITOCHONDRIAL"/>
    <property type="match status" value="1"/>
</dbReference>
<evidence type="ECO:0000256" key="4">
    <source>
        <dbReference type="ARBA" id="ARBA00023128"/>
    </source>
</evidence>
<dbReference type="GO" id="GO:0005758">
    <property type="term" value="C:mitochondrial intermembrane space"/>
    <property type="evidence" value="ECO:0007669"/>
    <property type="project" value="TreeGrafter"/>
</dbReference>
<keyword evidence="3" id="KW-0809">Transit peptide</keyword>
<dbReference type="InterPro" id="IPR008381">
    <property type="entry name" value="SDHAF3/Sdh7"/>
</dbReference>
<evidence type="ECO:0000313" key="8">
    <source>
        <dbReference type="Proteomes" id="UP001151518"/>
    </source>
</evidence>
<comment type="caution">
    <text evidence="7">The sequence shown here is derived from an EMBL/GenBank/DDBJ whole genome shotgun (WGS) entry which is preliminary data.</text>
</comment>
<comment type="function">
    <text evidence="6">Plays an essential role in the assembly of succinate dehydrogenase (SDH), an enzyme complex (also referred to as respiratory complex II) that is a component of both the tricarboxylic acid (TCA) cycle and the mitochondrial electron transport chain, and which couples the oxidation of succinate to fumarate with the reduction of ubiquinone (coenzyme Q) to ubiquinol. Promotes maturation of the iron-sulfur protein subunit of the SDH catalytic dimer, protecting it from the deleterious effects of oxidants. May act together with SDHAF1.</text>
</comment>
<reference evidence="7" key="1">
    <citation type="submission" date="2022-07" db="EMBL/GenBank/DDBJ databases">
        <title>Phylogenomic reconstructions and comparative analyses of Kickxellomycotina fungi.</title>
        <authorList>
            <person name="Reynolds N.K."/>
            <person name="Stajich J.E."/>
            <person name="Barry K."/>
            <person name="Grigoriev I.V."/>
            <person name="Crous P."/>
            <person name="Smith M.E."/>
        </authorList>
    </citation>
    <scope>NUCLEOTIDE SEQUENCE</scope>
    <source>
        <strain evidence="7">NRRL 3115</strain>
    </source>
</reference>
<comment type="subcellular location">
    <subcellularLocation>
        <location evidence="1 6">Mitochondrion matrix</location>
    </subcellularLocation>
</comment>
<evidence type="ECO:0000256" key="6">
    <source>
        <dbReference type="RuleBase" id="RU368039"/>
    </source>
</evidence>
<evidence type="ECO:0000256" key="1">
    <source>
        <dbReference type="ARBA" id="ARBA00004305"/>
    </source>
</evidence>
<evidence type="ECO:0000256" key="3">
    <source>
        <dbReference type="ARBA" id="ARBA00022946"/>
    </source>
</evidence>
<dbReference type="Pfam" id="PF13233">
    <property type="entry name" value="Complex1_LYR_2"/>
    <property type="match status" value="1"/>
</dbReference>
<comment type="subunit">
    <text evidence="6">Interacts with the iron-sulfur protein subunit within the SDH catalytic dimer.</text>
</comment>
<evidence type="ECO:0000256" key="2">
    <source>
        <dbReference type="ARBA" id="ARBA00006020"/>
    </source>
</evidence>
<dbReference type="AlphaFoldDB" id="A0A9W8KVV2"/>
<dbReference type="Proteomes" id="UP001151518">
    <property type="component" value="Unassembled WGS sequence"/>
</dbReference>
<comment type="similarity">
    <text evidence="2 6">Belongs to the complex I LYR family. SDHAF3 subfamily.</text>
</comment>
<dbReference type="PANTHER" id="PTHR13137">
    <property type="entry name" value="DC11 ACN9 HOMOLOG"/>
    <property type="match status" value="1"/>
</dbReference>
<dbReference type="GO" id="GO:0005759">
    <property type="term" value="C:mitochondrial matrix"/>
    <property type="evidence" value="ECO:0007669"/>
    <property type="project" value="UniProtKB-SubCell"/>
</dbReference>
<dbReference type="CDD" id="cd20270">
    <property type="entry name" value="Complex1_LYR_SDHAF3_LYRM10"/>
    <property type="match status" value="1"/>
</dbReference>
<name>A0A9W8KVV2_9FUNG</name>
<keyword evidence="5 6" id="KW-0143">Chaperone</keyword>
<sequence>MVNALHLYRHILRVHRLLPQEMRFVGDQYVRAEFRNHKTVTDKQYLEPFFSQWTSYLTHMKQQTKQNVSTGRTSTKAGGSWDVGKHLDRDIIESLEDDKAEQLLELHRTTFGADDSAVDSTEGSAAAPPKRK</sequence>